<dbReference type="EMBL" id="KZ678703">
    <property type="protein sequence ID" value="PSR76544.1"/>
    <property type="molecule type" value="Genomic_DNA"/>
</dbReference>
<feature type="region of interest" description="Disordered" evidence="1">
    <location>
        <begin position="81"/>
        <end position="138"/>
    </location>
</feature>
<feature type="compositionally biased region" description="Basic and acidic residues" evidence="1">
    <location>
        <begin position="208"/>
        <end position="236"/>
    </location>
</feature>
<feature type="compositionally biased region" description="Acidic residues" evidence="1">
    <location>
        <begin position="185"/>
        <end position="197"/>
    </location>
</feature>
<feature type="compositionally biased region" description="Basic and acidic residues" evidence="1">
    <location>
        <begin position="261"/>
        <end position="274"/>
    </location>
</feature>
<dbReference type="AlphaFoldDB" id="A0A2T2ZTU1"/>
<organism evidence="2 3">
    <name type="scientific">Coniella lustricola</name>
    <dbReference type="NCBI Taxonomy" id="2025994"/>
    <lineage>
        <taxon>Eukaryota</taxon>
        <taxon>Fungi</taxon>
        <taxon>Dikarya</taxon>
        <taxon>Ascomycota</taxon>
        <taxon>Pezizomycotina</taxon>
        <taxon>Sordariomycetes</taxon>
        <taxon>Sordariomycetidae</taxon>
        <taxon>Diaporthales</taxon>
        <taxon>Schizoparmaceae</taxon>
        <taxon>Coniella</taxon>
    </lineage>
</organism>
<gene>
    <name evidence="2" type="ORF">BD289DRAFT_172418</name>
</gene>
<evidence type="ECO:0000313" key="2">
    <source>
        <dbReference type="EMBL" id="PSR76544.1"/>
    </source>
</evidence>
<feature type="compositionally biased region" description="Acidic residues" evidence="1">
    <location>
        <begin position="248"/>
        <end position="260"/>
    </location>
</feature>
<feature type="compositionally biased region" description="Basic and acidic residues" evidence="1">
    <location>
        <begin position="376"/>
        <end position="407"/>
    </location>
</feature>
<feature type="region of interest" description="Disordered" evidence="1">
    <location>
        <begin position="176"/>
        <end position="290"/>
    </location>
</feature>
<evidence type="ECO:0000256" key="1">
    <source>
        <dbReference type="SAM" id="MobiDB-lite"/>
    </source>
</evidence>
<dbReference type="Proteomes" id="UP000241462">
    <property type="component" value="Unassembled WGS sequence"/>
</dbReference>
<name>A0A2T2ZTU1_9PEZI</name>
<feature type="region of interest" description="Disordered" evidence="1">
    <location>
        <begin position="324"/>
        <end position="419"/>
    </location>
</feature>
<proteinExistence type="predicted"/>
<dbReference type="InParanoid" id="A0A2T2ZTU1"/>
<sequence length="419" mass="48499">MAAPILRGYVIHALSSLHFVRTYCFRKLSAIDSPFYVCSFLAQTLHNIPLPVLKRCPCLTQRYQPPLVLLPLNIRLHQKPNQHLSGPYTSSSSSSSTASLKQPSTPRKKQKMPAHRFLPPDPRPSKAHPEHRRRRKELEKEHNYEWVPPIILGLLGITLAYDVTKDVAKLEEKKKVKDRLHGGGDDDDSKDGDDDNDDQKSKSRSKSGKRDGGDRRGEGDRNRERERDRGRGESRRSQSRRSRKPWEIDDNDMDDYDSNDDDHSSRSEGRTARDGRRRRSRRWEVYDTDEVPEELAAVVGGEARGSGSGWTRQREADAWRRADLMEKGEGSAVPVPPAAERGRRNSLDVEEEYYWSRSGRARRPYRDDGLDYGYDENQRDSGCDEYGRYDRDRARGYARGRAEDEQRRRPRPRRRSSDW</sequence>
<evidence type="ECO:0000313" key="3">
    <source>
        <dbReference type="Proteomes" id="UP000241462"/>
    </source>
</evidence>
<feature type="compositionally biased region" description="Basic residues" evidence="1">
    <location>
        <begin position="408"/>
        <end position="419"/>
    </location>
</feature>
<reference evidence="2 3" key="1">
    <citation type="journal article" date="2018" name="Mycol. Prog.">
        <title>Coniella lustricola, a new species from submerged detritus.</title>
        <authorList>
            <person name="Raudabaugh D.B."/>
            <person name="Iturriaga T."/>
            <person name="Carver A."/>
            <person name="Mondo S."/>
            <person name="Pangilinan J."/>
            <person name="Lipzen A."/>
            <person name="He G."/>
            <person name="Amirebrahimi M."/>
            <person name="Grigoriev I.V."/>
            <person name="Miller A.N."/>
        </authorList>
    </citation>
    <scope>NUCLEOTIDE SEQUENCE [LARGE SCALE GENOMIC DNA]</scope>
    <source>
        <strain evidence="2 3">B22-T-1</strain>
    </source>
</reference>
<accession>A0A2T2ZTU1</accession>
<keyword evidence="3" id="KW-1185">Reference proteome</keyword>
<feature type="region of interest" description="Disordered" evidence="1">
    <location>
        <begin position="297"/>
        <end position="316"/>
    </location>
</feature>
<protein>
    <submittedName>
        <fullName evidence="2">Uncharacterized protein</fullName>
    </submittedName>
</protein>
<dbReference type="OrthoDB" id="5239180at2759"/>